<accession>R4TA21</accession>
<protein>
    <submittedName>
        <fullName evidence="1">Uncharacterized protein</fullName>
    </submittedName>
</protein>
<dbReference type="RefSeq" id="YP_008058370.1">
    <property type="nucleotide sequence ID" value="NC_021319.1"/>
</dbReference>
<dbReference type="Proteomes" id="UP000204143">
    <property type="component" value="Segment"/>
</dbReference>
<proteinExistence type="predicted"/>
<keyword evidence="2" id="KW-1185">Reference proteome</keyword>
<name>R4TA21_9CAUD</name>
<evidence type="ECO:0000313" key="2">
    <source>
        <dbReference type="Proteomes" id="UP000204143"/>
    </source>
</evidence>
<organism evidence="1 2">
    <name type="scientific">Haloarcula californiae tailed virus 2</name>
    <dbReference type="NCBI Taxonomy" id="1273747"/>
    <lineage>
        <taxon>Viruses</taxon>
        <taxon>Duplodnaviria</taxon>
        <taxon>Heunggongvirae</taxon>
        <taxon>Uroviricota</taxon>
        <taxon>Caudoviricetes</taxon>
        <taxon>Saparoviridae</taxon>
        <taxon>Samsavirus</taxon>
        <taxon>Samsavirus crystalli</taxon>
        <taxon>Samsavirus HCTV2</taxon>
    </lineage>
</organism>
<reference evidence="1 2" key="1">
    <citation type="submission" date="2012-12" db="EMBL/GenBank/DDBJ databases">
        <authorList>
            <person name="Sencilo A."/>
            <person name="Jacobs-Sera D."/>
            <person name="Russell D.A."/>
            <person name="Ko C."/>
            <person name="Bowman C.A."/>
            <person name="Atanasova N."/>
            <person name="Osterlund E."/>
            <person name="Oksanen H.M."/>
            <person name="Bamford D.H."/>
            <person name="Hatfull G.F."/>
            <person name="Roine E."/>
            <person name="Hendrix R.W."/>
        </authorList>
    </citation>
    <scope>NUCLEOTIDE SEQUENCE [LARGE SCALE GENOMIC DNA]</scope>
</reference>
<evidence type="ECO:0000313" key="1">
    <source>
        <dbReference type="EMBL" id="AGM11785.1"/>
    </source>
</evidence>
<dbReference type="EMBL" id="KC292028">
    <property type="protein sequence ID" value="AGM11785.1"/>
    <property type="molecule type" value="Genomic_DNA"/>
</dbReference>
<dbReference type="KEGG" id="vg:16193650"/>
<gene>
    <name evidence="1" type="primary">8</name>
    <name evidence="1" type="ORF">HCTV2_8</name>
</gene>
<dbReference type="GeneID" id="16193650"/>
<sequence>MTKREKEQWKARQDLGDVGLEPRWENGVFLHGTGETAKHAHVKLALARVLQKKRGKNGWDTEVPLGDDWVDVLDLGPDDGQPVVYEVETGATKADRRRKVEQYAVGPVRDVIVLDPQDAPDDVHEMEAWAERQVVG</sequence>